<evidence type="ECO:0000313" key="2">
    <source>
        <dbReference type="Proteomes" id="UP000001734"/>
    </source>
</evidence>
<gene>
    <name evidence="1" type="ordered locus">KPK_A0095</name>
</gene>
<dbReference type="KEGG" id="kpe:KPK_A0095"/>
<dbReference type="EMBL" id="CP000965">
    <property type="protein sequence ID" value="ACI12075.1"/>
    <property type="molecule type" value="Genomic_DNA"/>
</dbReference>
<protein>
    <submittedName>
        <fullName evidence="1">Uncharacterized protein</fullName>
    </submittedName>
</protein>
<geneLocation type="plasmid" evidence="1 2">
    <name>pKP187</name>
</geneLocation>
<organism evidence="1 2">
    <name type="scientific">Klebsiella variicola (strain 342)</name>
    <name type="common">Klebsiella pneumoniae</name>
    <dbReference type="NCBI Taxonomy" id="507522"/>
    <lineage>
        <taxon>Bacteria</taxon>
        <taxon>Pseudomonadati</taxon>
        <taxon>Pseudomonadota</taxon>
        <taxon>Gammaproteobacteria</taxon>
        <taxon>Enterobacterales</taxon>
        <taxon>Enterobacteriaceae</taxon>
        <taxon>Klebsiella/Raoultella group</taxon>
        <taxon>Klebsiella</taxon>
        <taxon>Klebsiella pneumoniae complex</taxon>
    </lineage>
</organism>
<accession>B5RK19</accession>
<dbReference type="HOGENOM" id="CLU_3271499_0_0_6"/>
<proteinExistence type="predicted"/>
<name>B5RK19_KLEV3</name>
<dbReference type="AlphaFoldDB" id="B5RK19"/>
<dbReference type="BioCyc" id="KPNE507522:GI0B-5629-MONOMER"/>
<dbReference type="Proteomes" id="UP000001734">
    <property type="component" value="Plasmid pKP187"/>
</dbReference>
<sequence length="41" mass="4816">MHSFILKESRPVFIQFGNKRQALQISEVKFTVPVSINFKYS</sequence>
<evidence type="ECO:0000313" key="1">
    <source>
        <dbReference type="EMBL" id="ACI12075.1"/>
    </source>
</evidence>
<reference evidence="1 2" key="1">
    <citation type="journal article" date="2008" name="PLoS Genet.">
        <title>Complete genome sequence of the N2-fixing broad host range endophyte Klebsiella pneumoniae 342 and virulence predictions verified in mice.</title>
        <authorList>
            <person name="Fouts D.E."/>
            <person name="Tyler H.L."/>
            <person name="DeBoy R.T."/>
            <person name="Daugherty S."/>
            <person name="Ren Q."/>
            <person name="Badger J.H."/>
            <person name="Durkin A.S."/>
            <person name="Huot H."/>
            <person name="Shrivastava S."/>
            <person name="Kothari S."/>
            <person name="Dodson R.J."/>
            <person name="Mohamoud Y."/>
            <person name="Khouri H."/>
            <person name="Roesch L.F."/>
            <person name="Krogfelt K.A."/>
            <person name="Struve C."/>
            <person name="Triplett E.W."/>
            <person name="Methe B.A."/>
        </authorList>
    </citation>
    <scope>NUCLEOTIDE SEQUENCE [LARGE SCALE GENOMIC DNA]</scope>
    <source>
        <strain evidence="1 2">342</strain>
        <plasmid evidence="2">Plasmid pKP187</plasmid>
    </source>
</reference>
<keyword evidence="1" id="KW-0614">Plasmid</keyword>